<comment type="caution">
    <text evidence="2">The sequence shown here is derived from an EMBL/GenBank/DDBJ whole genome shotgun (WGS) entry which is preliminary data.</text>
</comment>
<feature type="transmembrane region" description="Helical" evidence="1">
    <location>
        <begin position="156"/>
        <end position="177"/>
    </location>
</feature>
<keyword evidence="3" id="KW-1185">Reference proteome</keyword>
<evidence type="ECO:0000256" key="1">
    <source>
        <dbReference type="SAM" id="Phobius"/>
    </source>
</evidence>
<evidence type="ECO:0000313" key="2">
    <source>
        <dbReference type="EMBL" id="EMA50563.1"/>
    </source>
</evidence>
<dbReference type="PATRIC" id="fig|1227457.3.peg.3189"/>
<dbReference type="Proteomes" id="UP000011680">
    <property type="component" value="Unassembled WGS sequence"/>
</dbReference>
<proteinExistence type="predicted"/>
<accession>M0MZ38</accession>
<dbReference type="RefSeq" id="WP_007742166.1">
    <property type="nucleotide sequence ID" value="NZ_AOMF01000169.1"/>
</dbReference>
<evidence type="ECO:0000313" key="3">
    <source>
        <dbReference type="Proteomes" id="UP000011680"/>
    </source>
</evidence>
<feature type="transmembrane region" description="Helical" evidence="1">
    <location>
        <begin position="379"/>
        <end position="399"/>
    </location>
</feature>
<feature type="transmembrane region" description="Helical" evidence="1">
    <location>
        <begin position="321"/>
        <end position="340"/>
    </location>
</feature>
<dbReference type="EMBL" id="AOMF01000169">
    <property type="protein sequence ID" value="EMA50563.1"/>
    <property type="molecule type" value="Genomic_DNA"/>
</dbReference>
<organism evidence="2 3">
    <name type="scientific">Halococcus thailandensis JCM 13552</name>
    <dbReference type="NCBI Taxonomy" id="1227457"/>
    <lineage>
        <taxon>Archaea</taxon>
        <taxon>Methanobacteriati</taxon>
        <taxon>Methanobacteriota</taxon>
        <taxon>Stenosarchaea group</taxon>
        <taxon>Halobacteria</taxon>
        <taxon>Halobacteriales</taxon>
        <taxon>Halococcaceae</taxon>
        <taxon>Halococcus</taxon>
    </lineage>
</organism>
<feature type="transmembrane region" description="Helical" evidence="1">
    <location>
        <begin position="256"/>
        <end position="281"/>
    </location>
</feature>
<name>M0MZ38_9EURY</name>
<keyword evidence="1" id="KW-0472">Membrane</keyword>
<dbReference type="AlphaFoldDB" id="M0MZ38"/>
<feature type="transmembrane region" description="Helical" evidence="1">
    <location>
        <begin position="287"/>
        <end position="309"/>
    </location>
</feature>
<keyword evidence="1" id="KW-0812">Transmembrane</keyword>
<reference evidence="2 3" key="1">
    <citation type="journal article" date="2014" name="PLoS Genet.">
        <title>Phylogenetically driven sequencing of extremely halophilic archaea reveals strategies for static and dynamic osmo-response.</title>
        <authorList>
            <person name="Becker E.A."/>
            <person name="Seitzer P.M."/>
            <person name="Tritt A."/>
            <person name="Larsen D."/>
            <person name="Krusor M."/>
            <person name="Yao A.I."/>
            <person name="Wu D."/>
            <person name="Madern D."/>
            <person name="Eisen J.A."/>
            <person name="Darling A.E."/>
            <person name="Facciotti M.T."/>
        </authorList>
    </citation>
    <scope>NUCLEOTIDE SEQUENCE [LARGE SCALE GENOMIC DNA]</scope>
    <source>
        <strain evidence="2 3">JCM 13552</strain>
    </source>
</reference>
<dbReference type="eggNOG" id="arCOG00576">
    <property type="taxonomic scope" value="Archaea"/>
</dbReference>
<keyword evidence="1" id="KW-1133">Transmembrane helix</keyword>
<feature type="transmembrane region" description="Helical" evidence="1">
    <location>
        <begin position="346"/>
        <end position="367"/>
    </location>
</feature>
<feature type="transmembrane region" description="Helical" evidence="1">
    <location>
        <begin position="189"/>
        <end position="210"/>
    </location>
</feature>
<gene>
    <name evidence="2" type="ORF">C451_16390</name>
</gene>
<dbReference type="OrthoDB" id="11839at2157"/>
<feature type="transmembrane region" description="Helical" evidence="1">
    <location>
        <begin position="222"/>
        <end position="244"/>
    </location>
</feature>
<protein>
    <submittedName>
        <fullName evidence="2">Putative metal cation transporter</fullName>
    </submittedName>
</protein>
<feature type="transmembrane region" description="Helical" evidence="1">
    <location>
        <begin position="21"/>
        <end position="43"/>
    </location>
</feature>
<dbReference type="STRING" id="1227457.C451_16390"/>
<sequence>MTDTPKSDGGVARRQKQPFGLPRWVMGVVPIVLLVLLVGGFVMTTPLAGLQTGEPLPDVGISQTSLPNDHTIRLQVTNNAPEPITISQVRIDEANWGFSMSGGDNTLAPRESATIDIPYNWMEGYDYDVGLIAADGTTFPVTIEAAQLTTGLTGQVVGTLAFVGFLIGVVPIALGMLWFPFMQSMSEKWLNAVLAFSAGVLGFLVFDAGFDVFESAGDVPSVFSGPMIAVLGIAGSWLVLQAIMDWRNDGEESRLSIAYSAGLAIGLHNLAEGLAIGTAFATGRSALGVFLIIGFMIHNVSEGPVVVAPLADGERPALRHFVALGLLAGAPAILGGWIGSLSQSPLLSTLFLAIGIGALLQVVVDIVDMVRRSGSIRSAPNMLGFAIGLVFMYGTSLIAG</sequence>